<dbReference type="Proteomes" id="UP001164020">
    <property type="component" value="Chromosome"/>
</dbReference>
<evidence type="ECO:0000256" key="1">
    <source>
        <dbReference type="SAM" id="MobiDB-lite"/>
    </source>
</evidence>
<evidence type="ECO:0000313" key="2">
    <source>
        <dbReference type="EMBL" id="WAP68600.1"/>
    </source>
</evidence>
<sequence length="166" mass="18702">MTLPPPPRQPGHPALADLDGTTNEDNAIMLAVWMALTMAVAPVGGHRLDISVGGAGEAKVEKVQFNLSWSGSWIWTHENRKWVDKDNHSSIELLQGNNVKFCMNSSCWQVEYTIKNDIYSFRLGSGSKAYYEFWLGDFSSLEGRFWFDKAKARTEAPAAMIRMMQQ</sequence>
<reference evidence="2" key="1">
    <citation type="submission" date="2022-12" db="EMBL/GenBank/DDBJ databases">
        <title>Jiella pelagia sp. nov., isolated from phosphonate enriched culture of Northwest Pacific surface seawater.</title>
        <authorList>
            <person name="Shin D.Y."/>
            <person name="Hwang C.Y."/>
        </authorList>
    </citation>
    <scope>NUCLEOTIDE SEQUENCE</scope>
    <source>
        <strain evidence="2">HL-NP1</strain>
    </source>
</reference>
<name>A0ABY7C451_9HYPH</name>
<feature type="region of interest" description="Disordered" evidence="1">
    <location>
        <begin position="1"/>
        <end position="20"/>
    </location>
</feature>
<feature type="compositionally biased region" description="Pro residues" evidence="1">
    <location>
        <begin position="1"/>
        <end position="10"/>
    </location>
</feature>
<dbReference type="EMBL" id="CP114029">
    <property type="protein sequence ID" value="WAP68600.1"/>
    <property type="molecule type" value="Genomic_DNA"/>
</dbReference>
<dbReference type="RefSeq" id="WP_268881025.1">
    <property type="nucleotide sequence ID" value="NZ_CP114029.1"/>
</dbReference>
<protein>
    <submittedName>
        <fullName evidence="2">Uncharacterized protein</fullName>
    </submittedName>
</protein>
<proteinExistence type="predicted"/>
<organism evidence="2 3">
    <name type="scientific">Jiella pelagia</name>
    <dbReference type="NCBI Taxonomy" id="2986949"/>
    <lineage>
        <taxon>Bacteria</taxon>
        <taxon>Pseudomonadati</taxon>
        <taxon>Pseudomonadota</taxon>
        <taxon>Alphaproteobacteria</taxon>
        <taxon>Hyphomicrobiales</taxon>
        <taxon>Aurantimonadaceae</taxon>
        <taxon>Jiella</taxon>
    </lineage>
</organism>
<evidence type="ECO:0000313" key="3">
    <source>
        <dbReference type="Proteomes" id="UP001164020"/>
    </source>
</evidence>
<keyword evidence="3" id="KW-1185">Reference proteome</keyword>
<accession>A0ABY7C451</accession>
<gene>
    <name evidence="2" type="ORF">OH818_25515</name>
</gene>